<gene>
    <name evidence="2" type="ORF">LCGC14_0035110</name>
</gene>
<evidence type="ECO:0000313" key="2">
    <source>
        <dbReference type="EMBL" id="KKO09173.1"/>
    </source>
</evidence>
<dbReference type="AlphaFoldDB" id="A0A0F9WA00"/>
<dbReference type="SUPFAM" id="SSF56645">
    <property type="entry name" value="Acyl-CoA dehydrogenase NM domain-like"/>
    <property type="match status" value="1"/>
</dbReference>
<name>A0A0F9WA00_9ZZZZ</name>
<dbReference type="EMBL" id="LAZR01000007">
    <property type="protein sequence ID" value="KKO09173.1"/>
    <property type="molecule type" value="Genomic_DNA"/>
</dbReference>
<dbReference type="InterPro" id="IPR036250">
    <property type="entry name" value="AcylCo_DH-like_C"/>
</dbReference>
<dbReference type="InterPro" id="IPR009100">
    <property type="entry name" value="AcylCoA_DH/oxidase_NM_dom_sf"/>
</dbReference>
<dbReference type="Gene3D" id="1.10.540.10">
    <property type="entry name" value="Acyl-CoA dehydrogenase/oxidase, N-terminal domain"/>
    <property type="match status" value="1"/>
</dbReference>
<proteinExistence type="predicted"/>
<dbReference type="PANTHER" id="PTHR43884:SF12">
    <property type="entry name" value="ISOVALERYL-COA DEHYDROGENASE, MITOCHONDRIAL-RELATED"/>
    <property type="match status" value="1"/>
</dbReference>
<dbReference type="Pfam" id="PF02771">
    <property type="entry name" value="Acyl-CoA_dh_N"/>
    <property type="match status" value="1"/>
</dbReference>
<dbReference type="InterPro" id="IPR037069">
    <property type="entry name" value="AcylCoA_DH/ox_N_sf"/>
</dbReference>
<evidence type="ECO:0000259" key="1">
    <source>
        <dbReference type="Pfam" id="PF02771"/>
    </source>
</evidence>
<dbReference type="GO" id="GO:0050660">
    <property type="term" value="F:flavin adenine dinucleotide binding"/>
    <property type="evidence" value="ECO:0007669"/>
    <property type="project" value="InterPro"/>
</dbReference>
<dbReference type="PIRSF" id="PIRSF016578">
    <property type="entry name" value="HsaA"/>
    <property type="match status" value="1"/>
</dbReference>
<comment type="caution">
    <text evidence="2">The sequence shown here is derived from an EMBL/GenBank/DDBJ whole genome shotgun (WGS) entry which is preliminary data.</text>
</comment>
<sequence>MHAYKVLYRIQPLFEGSIMNAINRFTHLTDRPALTEIDQLVRQQLAPHTISIDRKGLYPGDFMHALGQQGAYRFHLASQQPDSGSDFTQAISAMESVSRECMSTGFCVWCQDALAWYLEHADDTSVRDLWLPQISSGKQLGGTGLSNAMKHFASIEPLKIHVQRVEGGYLANGTLPWVSNLGPDHVFAAIFQLEGSSRNIMALTRCDQPGFSLQQCAEFTALEGSGTYACHFKDSFIPDQQVISHEVSTLIPRIRSGFVLLQMGMGLGVIQGCIDIMHSMRETHQHVNGFLDDQPETLEVALSDARKATALLGQEVTSDASNELFADVLQLRYGASELALRASQAAMLHAGARGYLADAPAQRKLRESYFVAIVTPAMKHIRKELQRLQAA</sequence>
<dbReference type="GO" id="GO:0003995">
    <property type="term" value="F:acyl-CoA dehydrogenase activity"/>
    <property type="evidence" value="ECO:0007669"/>
    <property type="project" value="TreeGrafter"/>
</dbReference>
<dbReference type="InterPro" id="IPR046373">
    <property type="entry name" value="Acyl-CoA_Oxase/DH_mid-dom_sf"/>
</dbReference>
<dbReference type="InterPro" id="IPR013786">
    <property type="entry name" value="AcylCoA_DH/ox_N"/>
</dbReference>
<feature type="domain" description="Acyl-CoA dehydrogenase/oxidase N-terminal" evidence="1">
    <location>
        <begin position="36"/>
        <end position="138"/>
    </location>
</feature>
<accession>A0A0F9WA00</accession>
<organism evidence="2">
    <name type="scientific">marine sediment metagenome</name>
    <dbReference type="NCBI Taxonomy" id="412755"/>
    <lineage>
        <taxon>unclassified sequences</taxon>
        <taxon>metagenomes</taxon>
        <taxon>ecological metagenomes</taxon>
    </lineage>
</organism>
<dbReference type="PANTHER" id="PTHR43884">
    <property type="entry name" value="ACYL-COA DEHYDROGENASE"/>
    <property type="match status" value="1"/>
</dbReference>
<reference evidence="2" key="1">
    <citation type="journal article" date="2015" name="Nature">
        <title>Complex archaea that bridge the gap between prokaryotes and eukaryotes.</title>
        <authorList>
            <person name="Spang A."/>
            <person name="Saw J.H."/>
            <person name="Jorgensen S.L."/>
            <person name="Zaremba-Niedzwiedzka K."/>
            <person name="Martijn J."/>
            <person name="Lind A.E."/>
            <person name="van Eijk R."/>
            <person name="Schleper C."/>
            <person name="Guy L."/>
            <person name="Ettema T.J."/>
        </authorList>
    </citation>
    <scope>NUCLEOTIDE SEQUENCE</scope>
</reference>
<protein>
    <recommendedName>
        <fullName evidence="1">Acyl-CoA dehydrogenase/oxidase N-terminal domain-containing protein</fullName>
    </recommendedName>
</protein>
<dbReference type="Gene3D" id="2.40.110.10">
    <property type="entry name" value="Butyryl-CoA Dehydrogenase, subunit A, domain 2"/>
    <property type="match status" value="1"/>
</dbReference>
<dbReference type="SUPFAM" id="SSF47203">
    <property type="entry name" value="Acyl-CoA dehydrogenase C-terminal domain-like"/>
    <property type="match status" value="1"/>
</dbReference>
<dbReference type="Gene3D" id="1.20.140.10">
    <property type="entry name" value="Butyryl-CoA Dehydrogenase, subunit A, domain 3"/>
    <property type="match status" value="1"/>
</dbReference>